<dbReference type="GO" id="GO:0003676">
    <property type="term" value="F:nucleic acid binding"/>
    <property type="evidence" value="ECO:0007669"/>
    <property type="project" value="InterPro"/>
</dbReference>
<dbReference type="GO" id="GO:0006281">
    <property type="term" value="P:DNA repair"/>
    <property type="evidence" value="ECO:0007669"/>
    <property type="project" value="TreeGrafter"/>
</dbReference>
<keyword evidence="3" id="KW-0067">ATP-binding</keyword>
<dbReference type="InterPro" id="IPR045028">
    <property type="entry name" value="DinG/Rad3-like"/>
</dbReference>
<accession>A0A0W0U4B1</accession>
<evidence type="ECO:0000313" key="5">
    <source>
        <dbReference type="EMBL" id="KTD02677.1"/>
    </source>
</evidence>
<dbReference type="Proteomes" id="UP000054785">
    <property type="component" value="Unassembled WGS sequence"/>
</dbReference>
<evidence type="ECO:0000256" key="2">
    <source>
        <dbReference type="ARBA" id="ARBA00022801"/>
    </source>
</evidence>
<dbReference type="PROSITE" id="PS51193">
    <property type="entry name" value="HELICASE_ATP_BIND_2"/>
    <property type="match status" value="1"/>
</dbReference>
<comment type="similarity">
    <text evidence="4">Belongs to the helicase family. DinG subfamily.</text>
</comment>
<dbReference type="Gene3D" id="3.40.50.300">
    <property type="entry name" value="P-loop containing nucleotide triphosphate hydrolases"/>
    <property type="match status" value="2"/>
</dbReference>
<evidence type="ECO:0000313" key="6">
    <source>
        <dbReference type="Proteomes" id="UP000054785"/>
    </source>
</evidence>
<dbReference type="SMART" id="SM00491">
    <property type="entry name" value="HELICc2"/>
    <property type="match status" value="1"/>
</dbReference>
<sequence>MGRVTPSLETLTEDCERLFAENGRLSTAIPGFVARPGQKALALAVAESIEKQDTLVAEAGTGTGKTFAYLVPALLSGQKTVISTATKTLQDQLFSKDLPLLLRALGMSSSVQNLKGRANYLCLYRIALHKSSGRFGSRNVASEVAFVSEQVARLVVGERGELPEIAEDSPVWPWVTSTTENCLGSECPHFNDCFLVKARRRALKADVVVINHHLFFADAELRAGGFGELLPGASAIIFDEAHQLPEVASHFQGERLGTRQVRGLFDDILREWPVLDAPNHPLQALKTELLDTVDALQDALRQGEEKIDFQEALKRNGVSESLQLLKDILERMHACMSEAGGEDAPGFLRTRERLEALQATLSRFLAPDNDAIRWVERLRESVVLHATAACGARGIQETFSRFHAAFVFTSATLAVSGNFENFLHKMGMQQVKTGVYPSPFDYQSQAMLYLPRALPDPKHRTFGERLVERTLPLVEALSGRSFYLFTSHRALSEAAAILRTRLKLPLLVQGEESKPILLERFRAYGNAVLLGTATFWEGVDVRGEALSCVIIDKLPFASPACPVMRGKMARVRAQNLSPFDTLALPEAIIALKQGVGRLIRDVTDRGVLVIADPRLAARDYGRLIFDSLPDMPKTRDAARVLRFINEVVLSQNETACD</sequence>
<dbReference type="GO" id="GO:0016818">
    <property type="term" value="F:hydrolase activity, acting on acid anhydrides, in phosphorus-containing anhydrides"/>
    <property type="evidence" value="ECO:0007669"/>
    <property type="project" value="InterPro"/>
</dbReference>
<keyword evidence="2" id="KW-0378">Hydrolase</keyword>
<dbReference type="OrthoDB" id="9805194at2"/>
<dbReference type="InterPro" id="IPR006555">
    <property type="entry name" value="ATP-dep_Helicase_C"/>
</dbReference>
<dbReference type="RefSeq" id="WP_028386667.1">
    <property type="nucleotide sequence ID" value="NZ_CAAAHN010000017.1"/>
</dbReference>
<dbReference type="InterPro" id="IPR014013">
    <property type="entry name" value="Helic_SF1/SF2_ATP-bd_DinG/Rad3"/>
</dbReference>
<dbReference type="SUPFAM" id="SSF52540">
    <property type="entry name" value="P-loop containing nucleoside triphosphate hydrolases"/>
    <property type="match status" value="2"/>
</dbReference>
<dbReference type="AlphaFoldDB" id="A0A0W0U4B1"/>
<evidence type="ECO:0000256" key="3">
    <source>
        <dbReference type="ARBA" id="ARBA00022840"/>
    </source>
</evidence>
<dbReference type="STRING" id="45065.Lgee_0650"/>
<keyword evidence="1" id="KW-0547">Nucleotide-binding</keyword>
<gene>
    <name evidence="5" type="primary">yoaA</name>
    <name evidence="5" type="ORF">Lgee_0650</name>
</gene>
<dbReference type="GO" id="GO:0003678">
    <property type="term" value="F:DNA helicase activity"/>
    <property type="evidence" value="ECO:0007669"/>
    <property type="project" value="TreeGrafter"/>
</dbReference>
<dbReference type="PANTHER" id="PTHR11472:SF34">
    <property type="entry name" value="REGULATOR OF TELOMERE ELONGATION HELICASE 1"/>
    <property type="match status" value="1"/>
</dbReference>
<keyword evidence="5" id="KW-0347">Helicase</keyword>
<keyword evidence="6" id="KW-1185">Reference proteome</keyword>
<name>A0A0W0U4B1_9GAMM</name>
<dbReference type="InterPro" id="IPR027417">
    <property type="entry name" value="P-loop_NTPase"/>
</dbReference>
<dbReference type="PANTHER" id="PTHR11472">
    <property type="entry name" value="DNA REPAIR DEAD HELICASE RAD3/XP-D SUBFAMILY MEMBER"/>
    <property type="match status" value="1"/>
</dbReference>
<evidence type="ECO:0000256" key="1">
    <source>
        <dbReference type="ARBA" id="ARBA00022741"/>
    </source>
</evidence>
<dbReference type="Pfam" id="PF13307">
    <property type="entry name" value="Helicase_C_2"/>
    <property type="match status" value="1"/>
</dbReference>
<proteinExistence type="inferred from homology"/>
<dbReference type="PATRIC" id="fig|45065.4.peg.692"/>
<comment type="caution">
    <text evidence="5">The sequence shown here is derived from an EMBL/GenBank/DDBJ whole genome shotgun (WGS) entry which is preliminary data.</text>
</comment>
<dbReference type="GO" id="GO:0005524">
    <property type="term" value="F:ATP binding"/>
    <property type="evidence" value="ECO:0007669"/>
    <property type="project" value="UniProtKB-KW"/>
</dbReference>
<dbReference type="EMBL" id="LNYC01000019">
    <property type="protein sequence ID" value="KTD02677.1"/>
    <property type="molecule type" value="Genomic_DNA"/>
</dbReference>
<organism evidence="5 6">
    <name type="scientific">Legionella geestiana</name>
    <dbReference type="NCBI Taxonomy" id="45065"/>
    <lineage>
        <taxon>Bacteria</taxon>
        <taxon>Pseudomonadati</taxon>
        <taxon>Pseudomonadota</taxon>
        <taxon>Gammaproteobacteria</taxon>
        <taxon>Legionellales</taxon>
        <taxon>Legionellaceae</taxon>
        <taxon>Legionella</taxon>
    </lineage>
</organism>
<dbReference type="Pfam" id="PF00270">
    <property type="entry name" value="DEAD"/>
    <property type="match status" value="1"/>
</dbReference>
<evidence type="ECO:0000256" key="4">
    <source>
        <dbReference type="ARBA" id="ARBA00038058"/>
    </source>
</evidence>
<reference evidence="5 6" key="1">
    <citation type="submission" date="2015-11" db="EMBL/GenBank/DDBJ databases">
        <title>Genomic analysis of 38 Legionella species identifies large and diverse effector repertoires.</title>
        <authorList>
            <person name="Burstein D."/>
            <person name="Amaro F."/>
            <person name="Zusman T."/>
            <person name="Lifshitz Z."/>
            <person name="Cohen O."/>
            <person name="Gilbert J.A."/>
            <person name="Pupko T."/>
            <person name="Shuman H.A."/>
            <person name="Segal G."/>
        </authorList>
    </citation>
    <scope>NUCLEOTIDE SEQUENCE [LARGE SCALE GENOMIC DNA]</scope>
    <source>
        <strain evidence="5 6">ATCC 49504</strain>
    </source>
</reference>
<dbReference type="InterPro" id="IPR011545">
    <property type="entry name" value="DEAD/DEAH_box_helicase_dom"/>
</dbReference>
<protein>
    <submittedName>
        <fullName evidence="5">ATP-dependent helicase</fullName>
    </submittedName>
</protein>